<accession>A0A1I4DFY2</accession>
<organism evidence="2 3">
    <name type="scientific">Shimia haliotis</name>
    <dbReference type="NCBI Taxonomy" id="1280847"/>
    <lineage>
        <taxon>Bacteria</taxon>
        <taxon>Pseudomonadati</taxon>
        <taxon>Pseudomonadota</taxon>
        <taxon>Alphaproteobacteria</taxon>
        <taxon>Rhodobacterales</taxon>
        <taxon>Roseobacteraceae</taxon>
    </lineage>
</organism>
<keyword evidence="2" id="KW-0378">Hydrolase</keyword>
<keyword evidence="3" id="KW-1185">Reference proteome</keyword>
<dbReference type="STRING" id="1280847.SAMN04488036_103162"/>
<dbReference type="InterPro" id="IPR036691">
    <property type="entry name" value="Endo/exonu/phosph_ase_sf"/>
</dbReference>
<dbReference type="SUPFAM" id="SSF56219">
    <property type="entry name" value="DNase I-like"/>
    <property type="match status" value="1"/>
</dbReference>
<evidence type="ECO:0000313" key="2">
    <source>
        <dbReference type="EMBL" id="SFK92584.1"/>
    </source>
</evidence>
<evidence type="ECO:0000259" key="1">
    <source>
        <dbReference type="Pfam" id="PF03372"/>
    </source>
</evidence>
<keyword evidence="2" id="KW-0540">Nuclease</keyword>
<sequence length="291" mass="31736">MVSHVAPDILVLQGVDYDAELRTLTALREVIGTVGWRFPHVFALPPNTGVQTGLDMNGDGRLGGPADAQGYGRFRGADGMAILSKWPIILSEVQDHSDLLWRALPRADLPKRDGTPFPSEAAQASQRLSSVGHWVVPIAHPDGVVTIMAFAAGPPVFDGPEDRNGLRNADEIRFWQVYLGGEFGAPPKSRFVIAGNANLDPDNGEGRRDAIADLIRDPSLQDPLRDAGPTVDWPEPTPGDLRVSYVLPSADWTVENAGVFWPREGARDHDLLVYDETAASRHRLVWVDIGF</sequence>
<dbReference type="GO" id="GO:0004519">
    <property type="term" value="F:endonuclease activity"/>
    <property type="evidence" value="ECO:0007669"/>
    <property type="project" value="UniProtKB-KW"/>
</dbReference>
<keyword evidence="2" id="KW-0269">Exonuclease</keyword>
<feature type="domain" description="Endonuclease/exonuclease/phosphatase" evidence="1">
    <location>
        <begin position="4"/>
        <end position="266"/>
    </location>
</feature>
<protein>
    <submittedName>
        <fullName evidence="2">Endonuclease/Exonuclease/phosphatase family protein</fullName>
    </submittedName>
</protein>
<name>A0A1I4DFY2_9RHOB</name>
<dbReference type="InterPro" id="IPR005135">
    <property type="entry name" value="Endo/exonuclease/phosphatase"/>
</dbReference>
<reference evidence="3" key="1">
    <citation type="submission" date="2016-10" db="EMBL/GenBank/DDBJ databases">
        <authorList>
            <person name="Varghese N."/>
            <person name="Submissions S."/>
        </authorList>
    </citation>
    <scope>NUCLEOTIDE SEQUENCE [LARGE SCALE GENOMIC DNA]</scope>
    <source>
        <strain evidence="3">DSM 28453</strain>
    </source>
</reference>
<evidence type="ECO:0000313" key="3">
    <source>
        <dbReference type="Proteomes" id="UP000198851"/>
    </source>
</evidence>
<dbReference type="Gene3D" id="3.60.10.10">
    <property type="entry name" value="Endonuclease/exonuclease/phosphatase"/>
    <property type="match status" value="1"/>
</dbReference>
<dbReference type="Proteomes" id="UP000198851">
    <property type="component" value="Unassembled WGS sequence"/>
</dbReference>
<dbReference type="GO" id="GO:0004527">
    <property type="term" value="F:exonuclease activity"/>
    <property type="evidence" value="ECO:0007669"/>
    <property type="project" value="UniProtKB-KW"/>
</dbReference>
<dbReference type="EMBL" id="FOSZ01000003">
    <property type="protein sequence ID" value="SFK92584.1"/>
    <property type="molecule type" value="Genomic_DNA"/>
</dbReference>
<keyword evidence="2" id="KW-0255">Endonuclease</keyword>
<proteinExistence type="predicted"/>
<dbReference type="Pfam" id="PF03372">
    <property type="entry name" value="Exo_endo_phos"/>
    <property type="match status" value="1"/>
</dbReference>
<dbReference type="AlphaFoldDB" id="A0A1I4DFY2"/>
<gene>
    <name evidence="2" type="ORF">SAMN04488036_103162</name>
</gene>